<reference evidence="2 3" key="1">
    <citation type="submission" date="2024-01" db="EMBL/GenBank/DDBJ databases">
        <title>The genomes of 5 underutilized Papilionoideae crops provide insights into root nodulation and disease resistanc.</title>
        <authorList>
            <person name="Jiang F."/>
        </authorList>
    </citation>
    <scope>NUCLEOTIDE SEQUENCE [LARGE SCALE GENOMIC DNA]</scope>
    <source>
        <strain evidence="2">LVBAO_FW01</strain>
        <tissue evidence="2">Leaves</tissue>
    </source>
</reference>
<evidence type="ECO:0000313" key="3">
    <source>
        <dbReference type="Proteomes" id="UP001367508"/>
    </source>
</evidence>
<evidence type="ECO:0000313" key="2">
    <source>
        <dbReference type="EMBL" id="KAK7324187.1"/>
    </source>
</evidence>
<organism evidence="2 3">
    <name type="scientific">Canavalia gladiata</name>
    <name type="common">Sword bean</name>
    <name type="synonym">Dolichos gladiatus</name>
    <dbReference type="NCBI Taxonomy" id="3824"/>
    <lineage>
        <taxon>Eukaryota</taxon>
        <taxon>Viridiplantae</taxon>
        <taxon>Streptophyta</taxon>
        <taxon>Embryophyta</taxon>
        <taxon>Tracheophyta</taxon>
        <taxon>Spermatophyta</taxon>
        <taxon>Magnoliopsida</taxon>
        <taxon>eudicotyledons</taxon>
        <taxon>Gunneridae</taxon>
        <taxon>Pentapetalae</taxon>
        <taxon>rosids</taxon>
        <taxon>fabids</taxon>
        <taxon>Fabales</taxon>
        <taxon>Fabaceae</taxon>
        <taxon>Papilionoideae</taxon>
        <taxon>50 kb inversion clade</taxon>
        <taxon>NPAAA clade</taxon>
        <taxon>indigoferoid/millettioid clade</taxon>
        <taxon>Phaseoleae</taxon>
        <taxon>Canavalia</taxon>
    </lineage>
</organism>
<feature type="compositionally biased region" description="Polar residues" evidence="1">
    <location>
        <begin position="41"/>
        <end position="51"/>
    </location>
</feature>
<gene>
    <name evidence="2" type="ORF">VNO77_27713</name>
</gene>
<feature type="region of interest" description="Disordered" evidence="1">
    <location>
        <begin position="106"/>
        <end position="131"/>
    </location>
</feature>
<proteinExistence type="predicted"/>
<accession>A0AAN9KXE5</accession>
<sequence length="131" mass="14619">MNARETIKPNQDSSNFFWFSINGFLDSHELSTSISCSFMQADAGTSSTPEGSNKVHRHSLLSKPQSRILSTSRTSFQQVWAFLPHLATDGVPLMIVQEEARKKDLEPLLKGIQRSSEKHPESSSKHHASPL</sequence>
<dbReference type="Proteomes" id="UP001367508">
    <property type="component" value="Unassembled WGS sequence"/>
</dbReference>
<feature type="compositionally biased region" description="Basic and acidic residues" evidence="1">
    <location>
        <begin position="115"/>
        <end position="124"/>
    </location>
</feature>
<feature type="region of interest" description="Disordered" evidence="1">
    <location>
        <begin position="41"/>
        <end position="61"/>
    </location>
</feature>
<evidence type="ECO:0000256" key="1">
    <source>
        <dbReference type="SAM" id="MobiDB-lite"/>
    </source>
</evidence>
<name>A0AAN9KXE5_CANGL</name>
<dbReference type="EMBL" id="JAYMYQ010000006">
    <property type="protein sequence ID" value="KAK7324187.1"/>
    <property type="molecule type" value="Genomic_DNA"/>
</dbReference>
<keyword evidence="3" id="KW-1185">Reference proteome</keyword>
<dbReference type="AlphaFoldDB" id="A0AAN9KXE5"/>
<comment type="caution">
    <text evidence="2">The sequence shown here is derived from an EMBL/GenBank/DDBJ whole genome shotgun (WGS) entry which is preliminary data.</text>
</comment>
<protein>
    <submittedName>
        <fullName evidence="2">Uncharacterized protein</fullName>
    </submittedName>
</protein>